<dbReference type="PROSITE" id="PS50404">
    <property type="entry name" value="GST_NTER"/>
    <property type="match status" value="1"/>
</dbReference>
<dbReference type="PANTHER" id="PTHR42673">
    <property type="entry name" value="MALEYLACETOACETATE ISOMERASE"/>
    <property type="match status" value="1"/>
</dbReference>
<dbReference type="SFLD" id="SFLDS00019">
    <property type="entry name" value="Glutathione_Transferase_(cytos"/>
    <property type="match status" value="1"/>
</dbReference>
<dbReference type="Gene3D" id="1.20.1050.10">
    <property type="match status" value="1"/>
</dbReference>
<proteinExistence type="predicted"/>
<protein>
    <submittedName>
        <fullName evidence="2">Putative glutathione S transferase</fullName>
    </submittedName>
</protein>
<dbReference type="Gene3D" id="3.40.30.10">
    <property type="entry name" value="Glutaredoxin"/>
    <property type="match status" value="1"/>
</dbReference>
<dbReference type="PANTHER" id="PTHR42673:SF22">
    <property type="entry name" value="GST N-TERMINAL DOMAIN-CONTAINING PROTEIN"/>
    <property type="match status" value="1"/>
</dbReference>
<dbReference type="AlphaFoldDB" id="A0A6A6QNY3"/>
<organism evidence="2 3">
    <name type="scientific">Lophium mytilinum</name>
    <dbReference type="NCBI Taxonomy" id="390894"/>
    <lineage>
        <taxon>Eukaryota</taxon>
        <taxon>Fungi</taxon>
        <taxon>Dikarya</taxon>
        <taxon>Ascomycota</taxon>
        <taxon>Pezizomycotina</taxon>
        <taxon>Dothideomycetes</taxon>
        <taxon>Pleosporomycetidae</taxon>
        <taxon>Mytilinidiales</taxon>
        <taxon>Mytilinidiaceae</taxon>
        <taxon>Lophium</taxon>
    </lineage>
</organism>
<dbReference type="EMBL" id="MU004191">
    <property type="protein sequence ID" value="KAF2494085.1"/>
    <property type="molecule type" value="Genomic_DNA"/>
</dbReference>
<keyword evidence="2" id="KW-0808">Transferase</keyword>
<keyword evidence="3" id="KW-1185">Reference proteome</keyword>
<dbReference type="InterPro" id="IPR004045">
    <property type="entry name" value="Glutathione_S-Trfase_N"/>
</dbReference>
<dbReference type="SUPFAM" id="SSF47616">
    <property type="entry name" value="GST C-terminal domain-like"/>
    <property type="match status" value="1"/>
</dbReference>
<dbReference type="InterPro" id="IPR036249">
    <property type="entry name" value="Thioredoxin-like_sf"/>
</dbReference>
<feature type="domain" description="GST N-terminal" evidence="1">
    <location>
        <begin position="16"/>
        <end position="99"/>
    </location>
</feature>
<dbReference type="InterPro" id="IPR036282">
    <property type="entry name" value="Glutathione-S-Trfase_C_sf"/>
</dbReference>
<accession>A0A6A6QNY3</accession>
<dbReference type="Proteomes" id="UP000799750">
    <property type="component" value="Unassembled WGS sequence"/>
</dbReference>
<dbReference type="InterPro" id="IPR040079">
    <property type="entry name" value="Glutathione_S-Trfase"/>
</dbReference>
<evidence type="ECO:0000313" key="2">
    <source>
        <dbReference type="EMBL" id="KAF2494085.1"/>
    </source>
</evidence>
<evidence type="ECO:0000259" key="1">
    <source>
        <dbReference type="PROSITE" id="PS50404"/>
    </source>
</evidence>
<dbReference type="GO" id="GO:0006749">
    <property type="term" value="P:glutathione metabolic process"/>
    <property type="evidence" value="ECO:0007669"/>
    <property type="project" value="TreeGrafter"/>
</dbReference>
<evidence type="ECO:0000313" key="3">
    <source>
        <dbReference type="Proteomes" id="UP000799750"/>
    </source>
</evidence>
<gene>
    <name evidence="2" type="ORF">BU16DRAFT_583071</name>
</gene>
<reference evidence="2" key="1">
    <citation type="journal article" date="2020" name="Stud. Mycol.">
        <title>101 Dothideomycetes genomes: a test case for predicting lifestyles and emergence of pathogens.</title>
        <authorList>
            <person name="Haridas S."/>
            <person name="Albert R."/>
            <person name="Binder M."/>
            <person name="Bloem J."/>
            <person name="Labutti K."/>
            <person name="Salamov A."/>
            <person name="Andreopoulos B."/>
            <person name="Baker S."/>
            <person name="Barry K."/>
            <person name="Bills G."/>
            <person name="Bluhm B."/>
            <person name="Cannon C."/>
            <person name="Castanera R."/>
            <person name="Culley D."/>
            <person name="Daum C."/>
            <person name="Ezra D."/>
            <person name="Gonzalez J."/>
            <person name="Henrissat B."/>
            <person name="Kuo A."/>
            <person name="Liang C."/>
            <person name="Lipzen A."/>
            <person name="Lutzoni F."/>
            <person name="Magnuson J."/>
            <person name="Mondo S."/>
            <person name="Nolan M."/>
            <person name="Ohm R."/>
            <person name="Pangilinan J."/>
            <person name="Park H.-J."/>
            <person name="Ramirez L."/>
            <person name="Alfaro M."/>
            <person name="Sun H."/>
            <person name="Tritt A."/>
            <person name="Yoshinaga Y."/>
            <person name="Zwiers L.-H."/>
            <person name="Turgeon B."/>
            <person name="Goodwin S."/>
            <person name="Spatafora J."/>
            <person name="Crous P."/>
            <person name="Grigoriev I."/>
        </authorList>
    </citation>
    <scope>NUCLEOTIDE SEQUENCE</scope>
    <source>
        <strain evidence="2">CBS 269.34</strain>
    </source>
</reference>
<dbReference type="CDD" id="cd03194">
    <property type="entry name" value="GST_C_3"/>
    <property type="match status" value="1"/>
</dbReference>
<dbReference type="SUPFAM" id="SSF52833">
    <property type="entry name" value="Thioredoxin-like"/>
    <property type="match status" value="1"/>
</dbReference>
<dbReference type="GO" id="GO:0016034">
    <property type="term" value="F:maleylacetoacetate isomerase activity"/>
    <property type="evidence" value="ECO:0007669"/>
    <property type="project" value="TreeGrafter"/>
</dbReference>
<dbReference type="Pfam" id="PF13409">
    <property type="entry name" value="GST_N_2"/>
    <property type="match status" value="1"/>
</dbReference>
<name>A0A6A6QNY3_9PEZI</name>
<dbReference type="OrthoDB" id="249703at2759"/>
<sequence>MDSNSVVKAEPDRPRYFLIGVWDRYSTWTARVRVLLDFYSIPYDMRMFNLWHESREEFDTISPSGLVPVLIDNKYDPPLKINDSLAILLHLADEHPSLPLFPADPYLRTIARCAAAEMHSGFTALRNEFCASFLAKYEGAIPISDAAEKDIARVLQLWGNARRKTVERASEAGSTVKDEGFLCGEFGIVDAFFWPVLWRFRSFNLPLTTATPEAIEWTRKMWSDPQLKKVGKDYFQQAENPRSKIDRYDDLFKGVEGITYGKFDEEWTFHP</sequence>
<dbReference type="GO" id="GO:0004364">
    <property type="term" value="F:glutathione transferase activity"/>
    <property type="evidence" value="ECO:0007669"/>
    <property type="project" value="TreeGrafter"/>
</dbReference>
<dbReference type="GO" id="GO:0006559">
    <property type="term" value="P:L-phenylalanine catabolic process"/>
    <property type="evidence" value="ECO:0007669"/>
    <property type="project" value="TreeGrafter"/>
</dbReference>